<evidence type="ECO:0000313" key="5">
    <source>
        <dbReference type="Proteomes" id="UP000548978"/>
    </source>
</evidence>
<keyword evidence="2" id="KW-0378">Hydrolase</keyword>
<dbReference type="Pfam" id="PF03061">
    <property type="entry name" value="4HBT"/>
    <property type="match status" value="1"/>
</dbReference>
<dbReference type="InterPro" id="IPR029069">
    <property type="entry name" value="HotDog_dom_sf"/>
</dbReference>
<dbReference type="NCBIfam" id="TIGR00369">
    <property type="entry name" value="unchar_dom_1"/>
    <property type="match status" value="1"/>
</dbReference>
<dbReference type="EMBL" id="JACIJB010000002">
    <property type="protein sequence ID" value="MBB5660122.1"/>
    <property type="molecule type" value="Genomic_DNA"/>
</dbReference>
<dbReference type="OrthoDB" id="5741080at2"/>
<evidence type="ECO:0000259" key="3">
    <source>
        <dbReference type="Pfam" id="PF03061"/>
    </source>
</evidence>
<dbReference type="GO" id="GO:0047617">
    <property type="term" value="F:fatty acyl-CoA hydrolase activity"/>
    <property type="evidence" value="ECO:0007669"/>
    <property type="project" value="InterPro"/>
</dbReference>
<dbReference type="InterPro" id="IPR003736">
    <property type="entry name" value="PAAI_dom"/>
</dbReference>
<name>A0A7W9A2R6_9CAUL</name>
<dbReference type="InterPro" id="IPR006683">
    <property type="entry name" value="Thioestr_dom"/>
</dbReference>
<reference evidence="4 5" key="1">
    <citation type="submission" date="2020-08" db="EMBL/GenBank/DDBJ databases">
        <title>Genomic Encyclopedia of Type Strains, Phase IV (KMG-IV): sequencing the most valuable type-strain genomes for metagenomic binning, comparative biology and taxonomic classification.</title>
        <authorList>
            <person name="Goeker M."/>
        </authorList>
    </citation>
    <scope>NUCLEOTIDE SEQUENCE [LARGE SCALE GENOMIC DNA]</scope>
    <source>
        <strain evidence="4 5">DSM 24448</strain>
    </source>
</reference>
<dbReference type="CDD" id="cd03443">
    <property type="entry name" value="PaaI_thioesterase"/>
    <property type="match status" value="1"/>
</dbReference>
<evidence type="ECO:0000313" key="4">
    <source>
        <dbReference type="EMBL" id="MBB5660122.1"/>
    </source>
</evidence>
<dbReference type="Proteomes" id="UP000548978">
    <property type="component" value="Unassembled WGS sequence"/>
</dbReference>
<evidence type="ECO:0000256" key="2">
    <source>
        <dbReference type="ARBA" id="ARBA00022801"/>
    </source>
</evidence>
<keyword evidence="5" id="KW-1185">Reference proteome</keyword>
<protein>
    <submittedName>
        <fullName evidence="4">Uncharacterized protein (TIGR00369 family)</fullName>
    </submittedName>
</protein>
<comment type="caution">
    <text evidence="4">The sequence shown here is derived from an EMBL/GenBank/DDBJ whole genome shotgun (WGS) entry which is preliminary data.</text>
</comment>
<sequence>MVAKITVTEGEFSGWQTYDLHGTFDQVVGPFYFRPDPDGRMRCAFRAEPKHMNAGGRMHGGCLMTFADIALFQAAYQEMEGASGVTVQLDSTFIDGAYVGELVEATGEVIRAGKSLIFVRGQINAGERVLMTFSGVIRKFRKRDPAA</sequence>
<dbReference type="Gene3D" id="3.10.129.10">
    <property type="entry name" value="Hotdog Thioesterase"/>
    <property type="match status" value="1"/>
</dbReference>
<feature type="domain" description="Thioesterase" evidence="3">
    <location>
        <begin position="55"/>
        <end position="130"/>
    </location>
</feature>
<organism evidence="4 5">
    <name type="scientific">Brevundimonas halotolerans</name>
    <dbReference type="NCBI Taxonomy" id="69670"/>
    <lineage>
        <taxon>Bacteria</taxon>
        <taxon>Pseudomonadati</taxon>
        <taxon>Pseudomonadota</taxon>
        <taxon>Alphaproteobacteria</taxon>
        <taxon>Caulobacterales</taxon>
        <taxon>Caulobacteraceae</taxon>
        <taxon>Brevundimonas</taxon>
    </lineage>
</organism>
<dbReference type="InterPro" id="IPR039298">
    <property type="entry name" value="ACOT13"/>
</dbReference>
<dbReference type="AlphaFoldDB" id="A0A7W9A2R6"/>
<dbReference type="PANTHER" id="PTHR21660:SF1">
    <property type="entry name" value="ACYL-COENZYME A THIOESTERASE 13"/>
    <property type="match status" value="1"/>
</dbReference>
<comment type="similarity">
    <text evidence="1">Belongs to the thioesterase PaaI family.</text>
</comment>
<proteinExistence type="inferred from homology"/>
<dbReference type="SUPFAM" id="SSF54637">
    <property type="entry name" value="Thioesterase/thiol ester dehydrase-isomerase"/>
    <property type="match status" value="1"/>
</dbReference>
<dbReference type="RefSeq" id="WP_123287589.1">
    <property type="nucleotide sequence ID" value="NZ_JACIJB010000002.1"/>
</dbReference>
<gene>
    <name evidence="4" type="ORF">FHS65_000862</name>
</gene>
<dbReference type="PANTHER" id="PTHR21660">
    <property type="entry name" value="THIOESTERASE SUPERFAMILY MEMBER-RELATED"/>
    <property type="match status" value="1"/>
</dbReference>
<accession>A0A7W9A2R6</accession>
<evidence type="ECO:0000256" key="1">
    <source>
        <dbReference type="ARBA" id="ARBA00008324"/>
    </source>
</evidence>